<dbReference type="AlphaFoldDB" id="A0A6J6ZNT4"/>
<evidence type="ECO:0000256" key="1">
    <source>
        <dbReference type="SAM" id="Phobius"/>
    </source>
</evidence>
<feature type="domain" description="Putative Flp pilus-assembly TadG-like N-terminal" evidence="2">
    <location>
        <begin position="20"/>
        <end position="66"/>
    </location>
</feature>
<dbReference type="EMBL" id="CAFAAJ010000201">
    <property type="protein sequence ID" value="CAB4822253.1"/>
    <property type="molecule type" value="Genomic_DNA"/>
</dbReference>
<accession>A0A6J6ZNT4</accession>
<keyword evidence="1" id="KW-1133">Transmembrane helix</keyword>
<reference evidence="3" key="1">
    <citation type="submission" date="2020-05" db="EMBL/GenBank/DDBJ databases">
        <authorList>
            <person name="Chiriac C."/>
            <person name="Salcher M."/>
            <person name="Ghai R."/>
            <person name="Kavagutti S V."/>
        </authorList>
    </citation>
    <scope>NUCLEOTIDE SEQUENCE</scope>
</reference>
<evidence type="ECO:0000259" key="2">
    <source>
        <dbReference type="Pfam" id="PF13400"/>
    </source>
</evidence>
<dbReference type="Pfam" id="PF13400">
    <property type="entry name" value="Tad"/>
    <property type="match status" value="1"/>
</dbReference>
<keyword evidence="1" id="KW-0812">Transmembrane</keyword>
<feature type="transmembrane region" description="Helical" evidence="1">
    <location>
        <begin position="20"/>
        <end position="40"/>
    </location>
</feature>
<proteinExistence type="predicted"/>
<sequence>MISSAAPGGQRQGGVAADRGTISLIVIGVVAVVVVLLLAIGRFGRDLDDSARAQTAADAAALAGVQGGRQLAAEVAEANGAVLVSFAADSDSVRVTTAVSGAVASARATGS</sequence>
<evidence type="ECO:0000313" key="4">
    <source>
        <dbReference type="EMBL" id="CAB4978387.1"/>
    </source>
</evidence>
<evidence type="ECO:0000313" key="3">
    <source>
        <dbReference type="EMBL" id="CAB4822253.1"/>
    </source>
</evidence>
<organism evidence="3">
    <name type="scientific">freshwater metagenome</name>
    <dbReference type="NCBI Taxonomy" id="449393"/>
    <lineage>
        <taxon>unclassified sequences</taxon>
        <taxon>metagenomes</taxon>
        <taxon>ecological metagenomes</taxon>
    </lineage>
</organism>
<dbReference type="EMBL" id="CAFBON010000024">
    <property type="protein sequence ID" value="CAB4978387.1"/>
    <property type="molecule type" value="Genomic_DNA"/>
</dbReference>
<name>A0A6J6ZNT4_9ZZZZ</name>
<gene>
    <name evidence="3" type="ORF">UFOPK3001_02254</name>
    <name evidence="4" type="ORF">UFOPK3954_00386</name>
</gene>
<protein>
    <submittedName>
        <fullName evidence="3">Unannotated protein</fullName>
    </submittedName>
</protein>
<keyword evidence="1" id="KW-0472">Membrane</keyword>
<dbReference type="InterPro" id="IPR028087">
    <property type="entry name" value="Tad_N"/>
</dbReference>